<dbReference type="SMART" id="SM00369">
    <property type="entry name" value="LRR_TYP"/>
    <property type="match status" value="12"/>
</dbReference>
<dbReference type="GO" id="GO:0005737">
    <property type="term" value="C:cytoplasm"/>
    <property type="evidence" value="ECO:0007669"/>
    <property type="project" value="UniProtKB-SubCell"/>
</dbReference>
<dbReference type="FunFam" id="3.80.10.10:FF:000064">
    <property type="entry name" value="Scribbled planar cell polarity protein"/>
    <property type="match status" value="1"/>
</dbReference>
<dbReference type="Gene3D" id="2.30.42.10">
    <property type="match status" value="4"/>
</dbReference>
<dbReference type="CDD" id="cd06701">
    <property type="entry name" value="PDZ4_Scribble-like"/>
    <property type="match status" value="1"/>
</dbReference>
<keyword evidence="12" id="KW-0965">Cell junction</keyword>
<dbReference type="InterPro" id="IPR001478">
    <property type="entry name" value="PDZ"/>
</dbReference>
<keyword evidence="13" id="KW-0770">Synapse</keyword>
<dbReference type="GO" id="GO:0098793">
    <property type="term" value="C:presynapse"/>
    <property type="evidence" value="ECO:0007669"/>
    <property type="project" value="UniProtKB-SubCell"/>
</dbReference>
<keyword evidence="18" id="KW-0449">Lipoprotein</keyword>
<evidence type="ECO:0000256" key="2">
    <source>
        <dbReference type="ARBA" id="ARBA00004496"/>
    </source>
</evidence>
<feature type="compositionally biased region" description="Basic and acidic residues" evidence="23">
    <location>
        <begin position="1398"/>
        <end position="1409"/>
    </location>
</feature>
<dbReference type="InterPro" id="IPR050614">
    <property type="entry name" value="Synaptic_Scaffolding_LAP-MAGUK"/>
</dbReference>
<evidence type="ECO:0000256" key="4">
    <source>
        <dbReference type="ARBA" id="ARBA00004536"/>
    </source>
</evidence>
<evidence type="ECO:0000256" key="21">
    <source>
        <dbReference type="ARBA" id="ARBA00072775"/>
    </source>
</evidence>
<keyword evidence="14 22" id="KW-0175">Coiled coil</keyword>
<dbReference type="FunFam" id="2.30.42.10:FF:000064">
    <property type="entry name" value="protein lap4 isoform X1"/>
    <property type="match status" value="1"/>
</dbReference>
<evidence type="ECO:0000256" key="7">
    <source>
        <dbReference type="ARBA" id="ARBA00022490"/>
    </source>
</evidence>
<dbReference type="FunFam" id="2.30.42.10:FF:000041">
    <property type="entry name" value="protein scribble homolog isoform X1"/>
    <property type="match status" value="1"/>
</dbReference>
<dbReference type="SMART" id="SM00364">
    <property type="entry name" value="LRR_BAC"/>
    <property type="match status" value="9"/>
</dbReference>
<dbReference type="FunFam" id="3.80.10.10:FF:000937">
    <property type="entry name" value="Scribbled planar cell polarity protein"/>
    <property type="match status" value="1"/>
</dbReference>
<dbReference type="CDD" id="cd06704">
    <property type="entry name" value="PDZ1_Scribble-like"/>
    <property type="match status" value="1"/>
</dbReference>
<reference evidence="25 26" key="1">
    <citation type="submission" date="2019-09" db="EMBL/GenBank/DDBJ databases">
        <title>Bird 10,000 Genomes (B10K) Project - Family phase.</title>
        <authorList>
            <person name="Zhang G."/>
        </authorList>
    </citation>
    <scope>NUCLEOTIDE SEQUENCE [LARGE SCALE GENOMIC DNA]</scope>
    <source>
        <strain evidence="25">B10K-DU-001-26</strain>
        <tissue evidence="25">Muscle</tissue>
    </source>
</reference>
<evidence type="ECO:0000256" key="19">
    <source>
        <dbReference type="ARBA" id="ARBA00034106"/>
    </source>
</evidence>
<dbReference type="CDD" id="cd06702">
    <property type="entry name" value="PDZ3_Scribble-like"/>
    <property type="match status" value="1"/>
</dbReference>
<evidence type="ECO:0000256" key="8">
    <source>
        <dbReference type="ARBA" id="ARBA00022553"/>
    </source>
</evidence>
<dbReference type="GO" id="GO:0030154">
    <property type="term" value="P:cell differentiation"/>
    <property type="evidence" value="ECO:0007669"/>
    <property type="project" value="UniProtKB-KW"/>
</dbReference>
<dbReference type="PANTHER" id="PTHR23119">
    <property type="entry name" value="DISCS LARGE"/>
    <property type="match status" value="1"/>
</dbReference>
<evidence type="ECO:0000256" key="5">
    <source>
        <dbReference type="ARBA" id="ARBA00022473"/>
    </source>
</evidence>
<dbReference type="GO" id="GO:0016323">
    <property type="term" value="C:basolateral plasma membrane"/>
    <property type="evidence" value="ECO:0007669"/>
    <property type="project" value="TreeGrafter"/>
</dbReference>
<dbReference type="GO" id="GO:0098609">
    <property type="term" value="P:cell-cell adhesion"/>
    <property type="evidence" value="ECO:0007669"/>
    <property type="project" value="TreeGrafter"/>
</dbReference>
<dbReference type="Gene3D" id="3.80.10.10">
    <property type="entry name" value="Ribonuclease Inhibitor"/>
    <property type="match status" value="3"/>
</dbReference>
<dbReference type="InterPro" id="IPR003591">
    <property type="entry name" value="Leu-rich_rpt_typical-subtyp"/>
</dbReference>
<dbReference type="PROSITE" id="PS51450">
    <property type="entry name" value="LRR"/>
    <property type="match status" value="3"/>
</dbReference>
<feature type="region of interest" description="Disordered" evidence="23">
    <location>
        <begin position="594"/>
        <end position="631"/>
    </location>
</feature>
<evidence type="ECO:0000256" key="22">
    <source>
        <dbReference type="SAM" id="Coils"/>
    </source>
</evidence>
<evidence type="ECO:0000256" key="17">
    <source>
        <dbReference type="ARBA" id="ARBA00023273"/>
    </source>
</evidence>
<evidence type="ECO:0000313" key="25">
    <source>
        <dbReference type="EMBL" id="NXI07765.1"/>
    </source>
</evidence>
<evidence type="ECO:0000256" key="9">
    <source>
        <dbReference type="ARBA" id="ARBA00022614"/>
    </source>
</evidence>
<keyword evidence="15" id="KW-0472">Membrane</keyword>
<dbReference type="GO" id="GO:0043113">
    <property type="term" value="P:receptor clustering"/>
    <property type="evidence" value="ECO:0007669"/>
    <property type="project" value="TreeGrafter"/>
</dbReference>
<dbReference type="PROSITE" id="PS50106">
    <property type="entry name" value="PDZ"/>
    <property type="match status" value="4"/>
</dbReference>
<evidence type="ECO:0000256" key="20">
    <source>
        <dbReference type="ARBA" id="ARBA00034110"/>
    </source>
</evidence>
<feature type="compositionally biased region" description="Pro residues" evidence="23">
    <location>
        <begin position="1231"/>
        <end position="1245"/>
    </location>
</feature>
<feature type="compositionally biased region" description="Basic and acidic residues" evidence="23">
    <location>
        <begin position="551"/>
        <end position="564"/>
    </location>
</feature>
<dbReference type="InterPro" id="IPR036034">
    <property type="entry name" value="PDZ_sf"/>
</dbReference>
<feature type="region of interest" description="Disordered" evidence="23">
    <location>
        <begin position="1269"/>
        <end position="1291"/>
    </location>
</feature>
<sequence length="1502" mass="164181">LSQPFFRLLNLRKLGLSDNEIQRLPPEVANFMQLVELDISRNDIPEIPESIKFCKSLEIADFSGNPLSRLPEGFTQLRSLGHLALNDVSLQSLPTDIGNLANLVTLELRENLLKTLPTSLSFLVKLEQLDLGGNDLEVLPDTLGALPNLRELWLDRNQLSALPPELGNLRRLVCLDVSENKLEQLPNEVSGLVALTDLLLSQNLLECIPDGIGQLKQLSILKVDQNRLTDMTESIGDCENLSELILTENMLTALPKSLGKLAKLTNLNVDRNRLTALPAEIGGCANLNVLSLRDNRLALLPPELANTTELHVLDVAGNRLQNLPFALTNLNLKALWLAENQSQPMLKFQTEDDEKTGEKVLTCYLLPQQPSPSLENLLQNSVDESWTDTNLNRVSVIQFLDEPKGDDEDESGAERRGLQRRATPHPSELKVMKKVIEVRRSEVNAAKADANPSSPSSEEKRLSATSNRSEDSHLSSSTASVEGRAEERERGWPNGQLPDLHREGKPRAEEEHKEAAEQEEEDVEVEYNEPTVHFAEDTLIRSEDEDEDEERPFPVEKQRLIRKDTPHYKKHFKITKLPKPEAVVALLQGLNSDGVPKEEEELGGCNNNPEPGDQEEAWDEDDRKNGALSAQPSVKGVSFDQANNLLIEPARIEEEELTLTIVRQTGGLGISIAGGKGSTPYKGDDEGIFISRVSEEGPAARAGVRVGDKLLEVNGVSLHCAEHHVAVEALRGSGSSVSMTVLRERMVEPENAITVTPLRPEDDYSPRERRGGLRFPEGPEGAPAAERFSTCLMRNEKGLGFSIAGGKGSTPYRAGDTGIFISRIAEGGAAHRDGILHVGDRVISINGVDMTEARHDQAVALLTAASPTIVLLVEREGTEQPGEGGSPRGRMHSPPPPPGPGDSLPEETPAPPRNHLSKGLEDQYPVEEIHLVKAGGPLGLSIVGGSDHSSHPFGIHEPGVFISKVIPRGLASRSGLRVGDRILEVNGIDLRHATHQEAVNALLSNAQELTMVVRRDPPPPGMQEICIEKAPGEKLGISIRGGAKGHAGNPFDPTDEGIFISKVSSSGAAARDGRLKVGMRILEVNHQSLLGMTHTEAVQILRAVGDALLVLVCDGFDPKAAAAIEMSPGIIANPFAAGIGRKNSLESISSIDRDLSPEELEILQKEMEMVREATQWEREEMEKVNVPSEPLRLDYRTLAALPSSGLQRGNRAAPVGESGTGNSRRESPYSPSNPQPSPPSPPSPDEVPINVKQAYKTFAAVPLSHPLLGTQVAAHSPGGQHSPEQRSFRERQKYFEIEVKQQHLDKPPKRVSLVGEDDLKKMKEEEARKLQQQRALLLEEDAEEDEEVRQVPEAVQSSVIIEGVEYKVERLNGRSSQAPAARLTPPGTADPGAPVRTAKAERRHQERLRMQSPELLAGQDKELSPAERRAMEAEKRAMWRAARMKSLEQDALKAQMVIAKSKEGKKRSTLEQLAESPSPAPTPSPTPLEDCSPRNVTSPGRL</sequence>
<dbReference type="GO" id="GO:0098968">
    <property type="term" value="P:neurotransmitter receptor transport postsynaptic membrane to endosome"/>
    <property type="evidence" value="ECO:0007669"/>
    <property type="project" value="TreeGrafter"/>
</dbReference>
<dbReference type="SMART" id="SM00228">
    <property type="entry name" value="PDZ"/>
    <property type="match status" value="4"/>
</dbReference>
<feature type="compositionally biased region" description="Basic and acidic residues" evidence="23">
    <location>
        <begin position="759"/>
        <end position="771"/>
    </location>
</feature>
<keyword evidence="10" id="KW-0677">Repeat</keyword>
<keyword evidence="7" id="KW-0963">Cytoplasm</keyword>
<feature type="compositionally biased region" description="Basic and acidic residues" evidence="23">
    <location>
        <begin position="1419"/>
        <end position="1436"/>
    </location>
</feature>
<feature type="domain" description="PDZ" evidence="24">
    <location>
        <begin position="789"/>
        <end position="877"/>
    </location>
</feature>
<evidence type="ECO:0000259" key="24">
    <source>
        <dbReference type="PROSITE" id="PS50106"/>
    </source>
</evidence>
<dbReference type="FunFam" id="2.30.42.10:FF:000074">
    <property type="entry name" value="protein scribble homolog isoform X2"/>
    <property type="match status" value="1"/>
</dbReference>
<comment type="subcellular location">
    <subcellularLocation>
        <location evidence="4">Cell junction</location>
        <location evidence="4">Adherens junction</location>
    </subcellularLocation>
    <subcellularLocation>
        <location evidence="1">Cell membrane</location>
        <topology evidence="1">Peripheral membrane protein</topology>
    </subcellularLocation>
    <subcellularLocation>
        <location evidence="3">Cell projection</location>
        <location evidence="3">Lamellipodium</location>
    </subcellularLocation>
    <subcellularLocation>
        <location evidence="2">Cytoplasm</location>
    </subcellularLocation>
    <subcellularLocation>
        <location evidence="20">Postsynapse</location>
    </subcellularLocation>
    <subcellularLocation>
        <location evidence="19">Presynapse</location>
    </subcellularLocation>
</comment>
<dbReference type="FunFam" id="2.30.42.10:FF:000114">
    <property type="entry name" value="protein scribble homolog isoform X1"/>
    <property type="match status" value="1"/>
</dbReference>
<evidence type="ECO:0000256" key="6">
    <source>
        <dbReference type="ARBA" id="ARBA00022475"/>
    </source>
</evidence>
<evidence type="ECO:0000256" key="1">
    <source>
        <dbReference type="ARBA" id="ARBA00004202"/>
    </source>
</evidence>
<feature type="compositionally biased region" description="Acidic residues" evidence="23">
    <location>
        <begin position="517"/>
        <end position="527"/>
    </location>
</feature>
<feature type="region of interest" description="Disordered" evidence="23">
    <location>
        <begin position="398"/>
        <end position="432"/>
    </location>
</feature>
<feature type="region of interest" description="Disordered" evidence="23">
    <location>
        <begin position="757"/>
        <end position="782"/>
    </location>
</feature>
<evidence type="ECO:0000256" key="11">
    <source>
        <dbReference type="ARBA" id="ARBA00022782"/>
    </source>
</evidence>
<dbReference type="GO" id="GO:0019901">
    <property type="term" value="F:protein kinase binding"/>
    <property type="evidence" value="ECO:0007669"/>
    <property type="project" value="TreeGrafter"/>
</dbReference>
<dbReference type="GO" id="GO:0098887">
    <property type="term" value="P:neurotransmitter receptor transport, endosome to postsynaptic membrane"/>
    <property type="evidence" value="ECO:0007669"/>
    <property type="project" value="TreeGrafter"/>
</dbReference>
<organism evidence="25 26">
    <name type="scientific">Irena cyanogastra</name>
    <name type="common">Philippine fairy-bluebird</name>
    <dbReference type="NCBI Taxonomy" id="175120"/>
    <lineage>
        <taxon>Eukaryota</taxon>
        <taxon>Metazoa</taxon>
        <taxon>Chordata</taxon>
        <taxon>Craniata</taxon>
        <taxon>Vertebrata</taxon>
        <taxon>Euteleostomi</taxon>
        <taxon>Archelosauria</taxon>
        <taxon>Archosauria</taxon>
        <taxon>Dinosauria</taxon>
        <taxon>Saurischia</taxon>
        <taxon>Theropoda</taxon>
        <taxon>Coelurosauria</taxon>
        <taxon>Aves</taxon>
        <taxon>Neognathae</taxon>
        <taxon>Neoaves</taxon>
        <taxon>Telluraves</taxon>
        <taxon>Australaves</taxon>
        <taxon>Passeriformes</taxon>
        <taxon>Corvoidea</taxon>
        <taxon>Irenidae</taxon>
        <taxon>Irena</taxon>
    </lineage>
</organism>
<comment type="caution">
    <text evidence="25">The sequence shown here is derived from an EMBL/GenBank/DDBJ whole genome shotgun (WGS) entry which is preliminary data.</text>
</comment>
<feature type="region of interest" description="Disordered" evidence="23">
    <location>
        <begin position="1458"/>
        <end position="1502"/>
    </location>
</feature>
<evidence type="ECO:0000256" key="15">
    <source>
        <dbReference type="ARBA" id="ARBA00023136"/>
    </source>
</evidence>
<dbReference type="Pfam" id="PF13855">
    <property type="entry name" value="LRR_8"/>
    <property type="match status" value="1"/>
</dbReference>
<accession>A0A7K9Q8I2</accession>
<feature type="region of interest" description="Disordered" evidence="23">
    <location>
        <begin position="1373"/>
        <end position="1436"/>
    </location>
</feature>
<keyword evidence="17" id="KW-0966">Cell projection</keyword>
<dbReference type="CDD" id="cd06703">
    <property type="entry name" value="PDZ2_Scribble-like"/>
    <property type="match status" value="1"/>
</dbReference>
<evidence type="ECO:0000256" key="12">
    <source>
        <dbReference type="ARBA" id="ARBA00022949"/>
    </source>
</evidence>
<feature type="domain" description="PDZ" evidence="24">
    <location>
        <begin position="928"/>
        <end position="1017"/>
    </location>
</feature>
<dbReference type="PANTHER" id="PTHR23119:SF57">
    <property type="entry name" value="PROTEIN SCRIBBLE HOMOLOG"/>
    <property type="match status" value="1"/>
</dbReference>
<feature type="non-terminal residue" evidence="25">
    <location>
        <position position="1502"/>
    </location>
</feature>
<dbReference type="GO" id="GO:0030027">
    <property type="term" value="C:lamellipodium"/>
    <property type="evidence" value="ECO:0007669"/>
    <property type="project" value="UniProtKB-SubCell"/>
</dbReference>
<keyword evidence="9" id="KW-0433">Leucine-rich repeat</keyword>
<keyword evidence="26" id="KW-1185">Reference proteome</keyword>
<dbReference type="GO" id="GO:0045197">
    <property type="term" value="P:establishment or maintenance of epithelial cell apical/basal polarity"/>
    <property type="evidence" value="ECO:0007669"/>
    <property type="project" value="TreeGrafter"/>
</dbReference>
<dbReference type="Pfam" id="PF00595">
    <property type="entry name" value="PDZ"/>
    <property type="match status" value="4"/>
</dbReference>
<evidence type="ECO:0000256" key="10">
    <source>
        <dbReference type="ARBA" id="ARBA00022737"/>
    </source>
</evidence>
<dbReference type="EMBL" id="VWZV01001663">
    <property type="protein sequence ID" value="NXI07765.1"/>
    <property type="molecule type" value="Genomic_DNA"/>
</dbReference>
<feature type="compositionally biased region" description="Basic and acidic residues" evidence="23">
    <location>
        <begin position="457"/>
        <end position="473"/>
    </location>
</feature>
<evidence type="ECO:0000256" key="18">
    <source>
        <dbReference type="ARBA" id="ARBA00023288"/>
    </source>
</evidence>
<name>A0A7K9Q8I2_IRECY</name>
<dbReference type="InterPro" id="IPR032675">
    <property type="entry name" value="LRR_dom_sf"/>
</dbReference>
<keyword evidence="5" id="KW-0217">Developmental protein</keyword>
<dbReference type="InterPro" id="IPR001611">
    <property type="entry name" value="Leu-rich_rpt"/>
</dbReference>
<dbReference type="Pfam" id="PF23598">
    <property type="entry name" value="LRR_14"/>
    <property type="match status" value="1"/>
</dbReference>
<evidence type="ECO:0000256" key="23">
    <source>
        <dbReference type="SAM" id="MobiDB-lite"/>
    </source>
</evidence>
<keyword evidence="16" id="KW-0564">Palmitate</keyword>
<feature type="domain" description="PDZ" evidence="24">
    <location>
        <begin position="658"/>
        <end position="745"/>
    </location>
</feature>
<feature type="non-terminal residue" evidence="25">
    <location>
        <position position="1"/>
    </location>
</feature>
<feature type="compositionally biased region" description="Basic and acidic residues" evidence="23">
    <location>
        <begin position="1460"/>
        <end position="1469"/>
    </location>
</feature>
<evidence type="ECO:0000256" key="16">
    <source>
        <dbReference type="ARBA" id="ARBA00023139"/>
    </source>
</evidence>
<keyword evidence="6" id="KW-1003">Cell membrane</keyword>
<feature type="domain" description="PDZ" evidence="24">
    <location>
        <begin position="1024"/>
        <end position="1112"/>
    </location>
</feature>
<evidence type="ECO:0000256" key="14">
    <source>
        <dbReference type="ARBA" id="ARBA00023054"/>
    </source>
</evidence>
<evidence type="ECO:0000256" key="3">
    <source>
        <dbReference type="ARBA" id="ARBA00004510"/>
    </source>
</evidence>
<evidence type="ECO:0000256" key="13">
    <source>
        <dbReference type="ARBA" id="ARBA00023018"/>
    </source>
</evidence>
<feature type="region of interest" description="Disordered" evidence="23">
    <location>
        <begin position="1202"/>
        <end position="1248"/>
    </location>
</feature>
<dbReference type="GO" id="GO:0014069">
    <property type="term" value="C:postsynaptic density"/>
    <property type="evidence" value="ECO:0007669"/>
    <property type="project" value="TreeGrafter"/>
</dbReference>
<protein>
    <recommendedName>
        <fullName evidence="21">Protein scribble homolog</fullName>
    </recommendedName>
</protein>
<dbReference type="SUPFAM" id="SSF52058">
    <property type="entry name" value="L domain-like"/>
    <property type="match status" value="1"/>
</dbReference>
<gene>
    <name evidence="25" type="primary">Scrib_0</name>
    <name evidence="25" type="ORF">IRECYA_R14705</name>
</gene>
<keyword evidence="11" id="KW-0221">Differentiation</keyword>
<dbReference type="Proteomes" id="UP000530962">
    <property type="component" value="Unassembled WGS sequence"/>
</dbReference>
<keyword evidence="8" id="KW-0597">Phosphoprotein</keyword>
<dbReference type="FunFam" id="3.80.10.10:FF:000036">
    <property type="entry name" value="protein scribble homolog isoform X1"/>
    <property type="match status" value="1"/>
</dbReference>
<evidence type="ECO:0000313" key="26">
    <source>
        <dbReference type="Proteomes" id="UP000530962"/>
    </source>
</evidence>
<feature type="coiled-coil region" evidence="22">
    <location>
        <begin position="1320"/>
        <end position="1347"/>
    </location>
</feature>
<feature type="region of interest" description="Disordered" evidence="23">
    <location>
        <begin position="878"/>
        <end position="918"/>
    </location>
</feature>
<proteinExistence type="predicted"/>
<dbReference type="InterPro" id="IPR055414">
    <property type="entry name" value="LRR_R13L4/SHOC2-like"/>
</dbReference>
<feature type="compositionally biased region" description="Basic and acidic residues" evidence="23">
    <location>
        <begin position="499"/>
        <end position="516"/>
    </location>
</feature>
<dbReference type="GO" id="GO:0005912">
    <property type="term" value="C:adherens junction"/>
    <property type="evidence" value="ECO:0007669"/>
    <property type="project" value="UniProtKB-SubCell"/>
</dbReference>
<dbReference type="SUPFAM" id="SSF50156">
    <property type="entry name" value="PDZ domain-like"/>
    <property type="match status" value="4"/>
</dbReference>
<dbReference type="GO" id="GO:0045211">
    <property type="term" value="C:postsynaptic membrane"/>
    <property type="evidence" value="ECO:0007669"/>
    <property type="project" value="TreeGrafter"/>
</dbReference>
<feature type="region of interest" description="Disordered" evidence="23">
    <location>
        <begin position="444"/>
        <end position="564"/>
    </location>
</feature>